<dbReference type="PANTHER" id="PTHR10695:SF46">
    <property type="entry name" value="BIFUNCTIONAL COENZYME A SYNTHASE-RELATED"/>
    <property type="match status" value="1"/>
</dbReference>
<evidence type="ECO:0000256" key="4">
    <source>
        <dbReference type="ARBA" id="ARBA00022993"/>
    </source>
</evidence>
<dbReference type="OrthoDB" id="9812943at2"/>
<dbReference type="GO" id="GO:0015937">
    <property type="term" value="P:coenzyme A biosynthetic process"/>
    <property type="evidence" value="ECO:0007669"/>
    <property type="project" value="UniProtKB-UniRule"/>
</dbReference>
<dbReference type="CDD" id="cd02022">
    <property type="entry name" value="DPCK"/>
    <property type="match status" value="1"/>
</dbReference>
<reference evidence="8" key="1">
    <citation type="submission" date="2016-10" db="EMBL/GenBank/DDBJ databases">
        <authorList>
            <person name="Varghese N."/>
            <person name="Submissions S."/>
        </authorList>
    </citation>
    <scope>NUCLEOTIDE SEQUENCE [LARGE SCALE GENOMIC DNA]</scope>
    <source>
        <strain evidence="8">DSM 23439</strain>
    </source>
</reference>
<dbReference type="HAMAP" id="MF_00376">
    <property type="entry name" value="Dephospho_CoA_kinase"/>
    <property type="match status" value="1"/>
</dbReference>
<comment type="similarity">
    <text evidence="1 5">Belongs to the CoaE family.</text>
</comment>
<comment type="subcellular location">
    <subcellularLocation>
        <location evidence="5">Cytoplasm</location>
    </subcellularLocation>
</comment>
<keyword evidence="5" id="KW-0808">Transferase</keyword>
<dbReference type="GO" id="GO:0004140">
    <property type="term" value="F:dephospho-CoA kinase activity"/>
    <property type="evidence" value="ECO:0007669"/>
    <property type="project" value="UniProtKB-UniRule"/>
</dbReference>
<evidence type="ECO:0000256" key="2">
    <source>
        <dbReference type="ARBA" id="ARBA00022741"/>
    </source>
</evidence>
<keyword evidence="4 5" id="KW-0173">Coenzyme A biosynthesis</keyword>
<evidence type="ECO:0000256" key="1">
    <source>
        <dbReference type="ARBA" id="ARBA00009018"/>
    </source>
</evidence>
<comment type="function">
    <text evidence="5">Catalyzes the phosphorylation of the 3'-hydroxyl group of dephosphocoenzyme A to form coenzyme A.</text>
</comment>
<evidence type="ECO:0000313" key="8">
    <source>
        <dbReference type="Proteomes" id="UP000199046"/>
    </source>
</evidence>
<dbReference type="EC" id="2.7.1.24" evidence="5 6"/>
<dbReference type="GO" id="GO:0005737">
    <property type="term" value="C:cytoplasm"/>
    <property type="evidence" value="ECO:0007669"/>
    <property type="project" value="UniProtKB-SubCell"/>
</dbReference>
<dbReference type="PROSITE" id="PS51219">
    <property type="entry name" value="DPCK"/>
    <property type="match status" value="1"/>
</dbReference>
<evidence type="ECO:0000256" key="5">
    <source>
        <dbReference type="HAMAP-Rule" id="MF_00376"/>
    </source>
</evidence>
<dbReference type="STRING" id="402385.SAMN05421848_2792"/>
<keyword evidence="8" id="KW-1185">Reference proteome</keyword>
<accession>A0A1I1M512</accession>
<protein>
    <recommendedName>
        <fullName evidence="5 6">Dephospho-CoA kinase</fullName>
        <ecNumber evidence="5 6">2.7.1.24</ecNumber>
    </recommendedName>
    <alternativeName>
        <fullName evidence="5">Dephosphocoenzyme A kinase</fullName>
    </alternativeName>
</protein>
<comment type="pathway">
    <text evidence="5">Cofactor biosynthesis; coenzyme A biosynthesis; CoA from (R)-pantothenate: step 5/5.</text>
</comment>
<keyword evidence="5 7" id="KW-0418">Kinase</keyword>
<dbReference type="SUPFAM" id="SSF52540">
    <property type="entry name" value="P-loop containing nucleoside triphosphate hydrolases"/>
    <property type="match status" value="1"/>
</dbReference>
<dbReference type="Gene3D" id="3.40.50.300">
    <property type="entry name" value="P-loop containing nucleotide triphosphate hydrolases"/>
    <property type="match status" value="1"/>
</dbReference>
<dbReference type="RefSeq" id="WP_090135226.1">
    <property type="nucleotide sequence ID" value="NZ_FOLY01000006.1"/>
</dbReference>
<organism evidence="7 8">
    <name type="scientific">Kushneria avicenniae</name>
    <dbReference type="NCBI Taxonomy" id="402385"/>
    <lineage>
        <taxon>Bacteria</taxon>
        <taxon>Pseudomonadati</taxon>
        <taxon>Pseudomonadota</taxon>
        <taxon>Gammaproteobacteria</taxon>
        <taxon>Oceanospirillales</taxon>
        <taxon>Halomonadaceae</taxon>
        <taxon>Kushneria</taxon>
    </lineage>
</organism>
<sequence length="203" mass="22515">MLIIGLTGGIAAGKTTIAEAFARRGAAWVDVDHLAREVVMPGEPALADIRKRFGDTVLTEHGALDRAALREIIFNDANARHDLEAITHPRIRERLISRLGTLTGPYALLVSPLLLETDQHQLVNRILVIDVPPEEQIRRTCERDGVPEAQARAIVEAQMSRNRRLASADDVIDNVGSFHAVDACIDRLDLFYRQLASQYNAHE</sequence>
<name>A0A1I1M512_9GAMM</name>
<keyword evidence="3 5" id="KW-0067">ATP-binding</keyword>
<dbReference type="PANTHER" id="PTHR10695">
    <property type="entry name" value="DEPHOSPHO-COA KINASE-RELATED"/>
    <property type="match status" value="1"/>
</dbReference>
<keyword evidence="5" id="KW-0963">Cytoplasm</keyword>
<evidence type="ECO:0000256" key="3">
    <source>
        <dbReference type="ARBA" id="ARBA00022840"/>
    </source>
</evidence>
<proteinExistence type="inferred from homology"/>
<dbReference type="Proteomes" id="UP000199046">
    <property type="component" value="Unassembled WGS sequence"/>
</dbReference>
<evidence type="ECO:0000313" key="7">
    <source>
        <dbReference type="EMBL" id="SFC80454.1"/>
    </source>
</evidence>
<dbReference type="InterPro" id="IPR027417">
    <property type="entry name" value="P-loop_NTPase"/>
</dbReference>
<dbReference type="GO" id="GO:0005524">
    <property type="term" value="F:ATP binding"/>
    <property type="evidence" value="ECO:0007669"/>
    <property type="project" value="UniProtKB-UniRule"/>
</dbReference>
<dbReference type="InterPro" id="IPR001977">
    <property type="entry name" value="Depp_CoAkinase"/>
</dbReference>
<dbReference type="EMBL" id="FOLY01000006">
    <property type="protein sequence ID" value="SFC80454.1"/>
    <property type="molecule type" value="Genomic_DNA"/>
</dbReference>
<keyword evidence="2 5" id="KW-0547">Nucleotide-binding</keyword>
<dbReference type="NCBIfam" id="TIGR00152">
    <property type="entry name" value="dephospho-CoA kinase"/>
    <property type="match status" value="1"/>
</dbReference>
<dbReference type="UniPathway" id="UPA00241">
    <property type="reaction ID" value="UER00356"/>
</dbReference>
<comment type="catalytic activity">
    <reaction evidence="5">
        <text>3'-dephospho-CoA + ATP = ADP + CoA + H(+)</text>
        <dbReference type="Rhea" id="RHEA:18245"/>
        <dbReference type="ChEBI" id="CHEBI:15378"/>
        <dbReference type="ChEBI" id="CHEBI:30616"/>
        <dbReference type="ChEBI" id="CHEBI:57287"/>
        <dbReference type="ChEBI" id="CHEBI:57328"/>
        <dbReference type="ChEBI" id="CHEBI:456216"/>
        <dbReference type="EC" id="2.7.1.24"/>
    </reaction>
</comment>
<dbReference type="AlphaFoldDB" id="A0A1I1M512"/>
<gene>
    <name evidence="5" type="primary">coaE</name>
    <name evidence="7" type="ORF">SAMN05421848_2792</name>
</gene>
<dbReference type="Pfam" id="PF01121">
    <property type="entry name" value="CoaE"/>
    <property type="match status" value="1"/>
</dbReference>
<feature type="binding site" evidence="5">
    <location>
        <begin position="11"/>
        <end position="16"/>
    </location>
    <ligand>
        <name>ATP</name>
        <dbReference type="ChEBI" id="CHEBI:30616"/>
    </ligand>
</feature>
<evidence type="ECO:0000256" key="6">
    <source>
        <dbReference type="NCBIfam" id="TIGR00152"/>
    </source>
</evidence>